<dbReference type="EMBL" id="CAJVRC010000866">
    <property type="protein sequence ID" value="CAG8900204.1"/>
    <property type="molecule type" value="Genomic_DNA"/>
</dbReference>
<evidence type="ECO:0000256" key="1">
    <source>
        <dbReference type="ARBA" id="ARBA00022737"/>
    </source>
</evidence>
<dbReference type="Pfam" id="PF24883">
    <property type="entry name" value="NPHP3_N"/>
    <property type="match status" value="1"/>
</dbReference>
<dbReference type="PANTHER" id="PTHR10039">
    <property type="entry name" value="AMELOGENIN"/>
    <property type="match status" value="1"/>
</dbReference>
<sequence>MDWFKNYCSKEAISATELTTTTMAPGIISPVPGNVTSTFYSSLPGNSRQVSAMSSLFDHDNHSNGGMSRSFMSRKFHSAGSSKLSSVVQGLQRQSGAELGVNASSALFNTDHATLLEWIATERMSHLPPEGSSYDKVLAWAQLFVERLHSFDMAIRDFEGGSWLAAKLSYGYCAMLLELGKENAPALMASFGFFHSTSSTLVNLLERTELFTVSQTIKDQLVEALADLVSLVASVSTHFHQSIYALSEGSISINIYETFTVQIESFRERCAKISDSMWRHQLVQESKDPENVAIVKSVQSWLSPDDRVLTHLAENTSHLAHEREEMTCLWMNPYLIHFLKSDNHILAFTGALGSGKTVLASVLVDRLQDHIGGVTYKSLFIPISSRIPAETTPVAIAKTILFQLFEKRIGNVQLLQILHEAYDASKKTTNEAEYENILWNALKNALSAAHARAKDLVIVVDGVDEASCGETLLLQKLIDATSNGTNVKLIIFGAEKPQNSASLMHVPIGADRIADDISLVVRSDFTSGKSAGTEVFLSMDEMEQETLVDQISEACRGSFLWAKLCTNYACLEHTTDALRKVVNTIVKGKPTIADFVLQSLQAPDVTEEAKLMLLWLATADRPLLISELIMLASIEPEKQIVTDRKINIRQVLKPLNSIVSMQNGQVHLRHGLIRTAVLHVFSKGKLIPAVKDRHTDLLTRLLVYIKYTVPEQHEPSLTPLDSRDVSPRAKTHPLLDFAVRYWPRHLKQTTTFTTGGNASTGKEFGKVFPASVTFLLLQTTLWNSLSTPTLLSYHTTVTNLCREILGTNHPGTLQSLISLALLHRELNQPREAIPLIYEITTTSRTLLSTTHTITMQMALLFLDLTVDMVTTTKSDIMTRREELLIIIVECYQTHYGEKSEKTINIIKSLIEHYRVTKEEQKIQSWTFKIQSLTTTKYDGDDTRDLSVRLKGHKHHIGDTGICFRMDAEHDEVHEKSESFESQITKAEKYTAEGSLDLAERQYIELWQQAKTQEHKLQSVLAYSKFLTAQKKEHEASSILSSVSEEHKNSTRTLSESSILYFEQIAKVMTTVGLTVAALSIFKHCASFYQRTNRTSSYLEIQKHIASTSQHVKQQASSSSSHFSETTLEEIVYEASSSSKLDQSSFTATSTLLALYTKEHRWKDATRLLKKVLQGIWPSLFAPSIQDVVLPEQHTDKAVDLAERLSQCYHYRRRFPREEGIRIRVHRAIRTARPVGDKLRETIKDQLITFFERSSQTDKVITTYQELLDDYTEYYGPEHTTVIKTLFTLAELTRPRPVFVEYYQRIVRALNKDSPVIKPEALEPIIIVATELWAQTRYADAVPYFTLLFATFLNQPKQSPRFQDVTFVQCVFDRYTHCLRNNRTEFAFVHKVTTQFYNKVRTVFGATAAITIQATLTLAKVCQETKTYESDAIALYEELLKVKPAGVNLEEIEAILDGIFEEQTASATSKSQSVSSEQMKRVTKILQKRIESARETYGWAHEETLSKLQEVISFHSNQNNIQRVSRELHESTKQILSSETSSERLVAAATTIAAGYISTGQAQRAVELSQELYSQIVMKDTSKSKETQLDFSSKGRQSLVFLAQLEHSLRQGASSVTEILASLTTEYVYFEEFRNHTRSKGSSFYTISVSATRLYNFLLANKRQVAANSVFDDFVAYFVSSEGTRIKLTETAQVTVFLQTIIGHLTQHQSSNFVRSVGIASNAKVLELLEAKNYDGATNLAIASFRYISAHDIYRTPEIVKFVFSLGLLISGHNLTPRPEAAIQKKLRGASMIIIQEVIHVIVDLKINMAQISLDYLNVLIGLLGEQQDYRNLVWLLSDLWNSRNKQVHWTPSITLGLARRYILARFLVGDSLKASRLAEDIVYNCRRVNGARHTSTLEMSTLLSQLYTAIAQRYQSDKNGQHMANKYYKKSAGVHESLLRVLVDPSLAELEGALDGSFSVDGSAYDLNMHEHGSDSGYSLASGEHVRAHLNLLKLSVQRLGDWPKEYSEYQALSAGLFAEFGDELKGVDGVEKWNLKGFGSGKAASAEDTLDLKVFTWSIELGQQNGDVEEEL</sequence>
<comment type="caution">
    <text evidence="3">The sequence shown here is derived from an EMBL/GenBank/DDBJ whole genome shotgun (WGS) entry which is preliminary data.</text>
</comment>
<gene>
    <name evidence="3" type="ORF">PEGY_LOCUS6079</name>
</gene>
<accession>A0A9W4KBL1</accession>
<keyword evidence="4" id="KW-1185">Reference proteome</keyword>
<reference evidence="3" key="1">
    <citation type="submission" date="2021-07" db="EMBL/GenBank/DDBJ databases">
        <authorList>
            <person name="Branca A.L. A."/>
        </authorList>
    </citation>
    <scope>NUCLEOTIDE SEQUENCE</scope>
</reference>
<keyword evidence="1" id="KW-0677">Repeat</keyword>
<evidence type="ECO:0000313" key="4">
    <source>
        <dbReference type="Proteomes" id="UP001154252"/>
    </source>
</evidence>
<dbReference type="InterPro" id="IPR056884">
    <property type="entry name" value="NPHP3-like_N"/>
</dbReference>
<dbReference type="Proteomes" id="UP001154252">
    <property type="component" value="Unassembled WGS sequence"/>
</dbReference>
<name>A0A9W4KBL1_9EURO</name>
<dbReference type="InterPro" id="IPR027417">
    <property type="entry name" value="P-loop_NTPase"/>
</dbReference>
<evidence type="ECO:0000313" key="3">
    <source>
        <dbReference type="EMBL" id="CAG8900204.1"/>
    </source>
</evidence>
<dbReference type="PANTHER" id="PTHR10039:SF9">
    <property type="entry name" value="NACHT DOMAIN PROTEIN (AFU_ORTHOLOGUE AFUA_2G01760)"/>
    <property type="match status" value="1"/>
</dbReference>
<dbReference type="Gene3D" id="3.40.50.300">
    <property type="entry name" value="P-loop containing nucleotide triphosphate hydrolases"/>
    <property type="match status" value="1"/>
</dbReference>
<feature type="domain" description="Nephrocystin 3-like N-terminal" evidence="2">
    <location>
        <begin position="340"/>
        <end position="491"/>
    </location>
</feature>
<dbReference type="SUPFAM" id="SSF52540">
    <property type="entry name" value="P-loop containing nucleoside triphosphate hydrolases"/>
    <property type="match status" value="1"/>
</dbReference>
<evidence type="ECO:0000259" key="2">
    <source>
        <dbReference type="Pfam" id="PF24883"/>
    </source>
</evidence>
<organism evidence="3 4">
    <name type="scientific">Penicillium egyptiacum</name>
    <dbReference type="NCBI Taxonomy" id="1303716"/>
    <lineage>
        <taxon>Eukaryota</taxon>
        <taxon>Fungi</taxon>
        <taxon>Dikarya</taxon>
        <taxon>Ascomycota</taxon>
        <taxon>Pezizomycotina</taxon>
        <taxon>Eurotiomycetes</taxon>
        <taxon>Eurotiomycetidae</taxon>
        <taxon>Eurotiales</taxon>
        <taxon>Aspergillaceae</taxon>
        <taxon>Penicillium</taxon>
    </lineage>
</organism>
<dbReference type="InterPro" id="IPR011990">
    <property type="entry name" value="TPR-like_helical_dom_sf"/>
</dbReference>
<dbReference type="OrthoDB" id="2546325at2759"/>
<proteinExistence type="predicted"/>
<protein>
    <recommendedName>
        <fullName evidence="2">Nephrocystin 3-like N-terminal domain-containing protein</fullName>
    </recommendedName>
</protein>
<dbReference type="Gene3D" id="1.25.40.10">
    <property type="entry name" value="Tetratricopeptide repeat domain"/>
    <property type="match status" value="1"/>
</dbReference>